<evidence type="ECO:0000313" key="2">
    <source>
        <dbReference type="Proteomes" id="UP000003656"/>
    </source>
</evidence>
<dbReference type="AlphaFoldDB" id="D1NW48"/>
<sequence length="72" mass="7919">MLTSLVRRGAVCCRAGGCRQPRVSERPLPRVFVSCVRRVRFVCRVCRVHRLRSFAAIGGGTLGVGAYDGTRL</sequence>
<accession>D1NW48</accession>
<proteinExistence type="predicted"/>
<comment type="caution">
    <text evidence="1">The sequence shown here is derived from an EMBL/GenBank/DDBJ whole genome shotgun (WGS) entry which is preliminary data.</text>
</comment>
<dbReference type="EMBL" id="ABXB03000004">
    <property type="protein sequence ID" value="EFA22334.1"/>
    <property type="molecule type" value="Genomic_DNA"/>
</dbReference>
<evidence type="ECO:0000313" key="1">
    <source>
        <dbReference type="EMBL" id="EFA22334.1"/>
    </source>
</evidence>
<name>D1NW48_9BIFI</name>
<protein>
    <submittedName>
        <fullName evidence="1">Uncharacterized protein</fullName>
    </submittedName>
</protein>
<gene>
    <name evidence="1" type="ORF">BIFGAL_04093</name>
</gene>
<organism evidence="1 2">
    <name type="scientific">Bifidobacterium gallicum DSM 20093 = LMG 11596</name>
    <dbReference type="NCBI Taxonomy" id="561180"/>
    <lineage>
        <taxon>Bacteria</taxon>
        <taxon>Bacillati</taxon>
        <taxon>Actinomycetota</taxon>
        <taxon>Actinomycetes</taxon>
        <taxon>Bifidobacteriales</taxon>
        <taxon>Bifidobacteriaceae</taxon>
        <taxon>Bifidobacterium</taxon>
    </lineage>
</organism>
<dbReference type="STRING" id="561180.BIFGAL_04093"/>
<dbReference type="Proteomes" id="UP000003656">
    <property type="component" value="Unassembled WGS sequence"/>
</dbReference>
<reference evidence="1 2" key="1">
    <citation type="submission" date="2009-11" db="EMBL/GenBank/DDBJ databases">
        <authorList>
            <person name="Weinstock G."/>
            <person name="Sodergren E."/>
            <person name="Clifton S."/>
            <person name="Fulton L."/>
            <person name="Fulton B."/>
            <person name="Courtney L."/>
            <person name="Fronick C."/>
            <person name="Harrison M."/>
            <person name="Strong C."/>
            <person name="Farmer C."/>
            <person name="Delahaunty K."/>
            <person name="Markovic C."/>
            <person name="Hall O."/>
            <person name="Minx P."/>
            <person name="Tomlinson C."/>
            <person name="Mitreva M."/>
            <person name="Nelson J."/>
            <person name="Hou S."/>
            <person name="Wollam A."/>
            <person name="Pepin K.H."/>
            <person name="Johnson M."/>
            <person name="Bhonagiri V."/>
            <person name="Nash W.E."/>
            <person name="Warren W."/>
            <person name="Chinwalla A."/>
            <person name="Mardis E.R."/>
            <person name="Wilson R.K."/>
        </authorList>
    </citation>
    <scope>NUCLEOTIDE SEQUENCE [LARGE SCALE GENOMIC DNA]</scope>
    <source>
        <strain evidence="1 2">DSM 20093</strain>
    </source>
</reference>